<dbReference type="CDD" id="cd07525">
    <property type="entry name" value="HAD_like"/>
    <property type="match status" value="1"/>
</dbReference>
<evidence type="ECO:0000313" key="2">
    <source>
        <dbReference type="Proteomes" id="UP000024816"/>
    </source>
</evidence>
<dbReference type="Pfam" id="PF13242">
    <property type="entry name" value="Hydrolase_like"/>
    <property type="match status" value="1"/>
</dbReference>
<keyword evidence="2" id="KW-1185">Reference proteome</keyword>
<dbReference type="GO" id="GO:0016791">
    <property type="term" value="F:phosphatase activity"/>
    <property type="evidence" value="ECO:0007669"/>
    <property type="project" value="TreeGrafter"/>
</dbReference>
<comment type="caution">
    <text evidence="1">The sequence shown here is derived from an EMBL/GenBank/DDBJ whole genome shotgun (WGS) entry which is preliminary data.</text>
</comment>
<gene>
    <name evidence="1" type="ORF">HJA_11165</name>
</gene>
<dbReference type="Proteomes" id="UP000024816">
    <property type="component" value="Unassembled WGS sequence"/>
</dbReference>
<dbReference type="InterPro" id="IPR036412">
    <property type="entry name" value="HAD-like_sf"/>
</dbReference>
<name>A0A059FC96_9PROT</name>
<organism evidence="1 2">
    <name type="scientific">Hyphomonas jannaschiana VP2</name>
    <dbReference type="NCBI Taxonomy" id="1280952"/>
    <lineage>
        <taxon>Bacteria</taxon>
        <taxon>Pseudomonadati</taxon>
        <taxon>Pseudomonadota</taxon>
        <taxon>Alphaproteobacteria</taxon>
        <taxon>Hyphomonadales</taxon>
        <taxon>Hyphomonadaceae</taxon>
        <taxon>Hyphomonas</taxon>
    </lineage>
</organism>
<evidence type="ECO:0000313" key="1">
    <source>
        <dbReference type="EMBL" id="KCZ88138.1"/>
    </source>
</evidence>
<dbReference type="Pfam" id="PF13344">
    <property type="entry name" value="Hydrolase_6"/>
    <property type="match status" value="1"/>
</dbReference>
<reference evidence="1 2" key="1">
    <citation type="journal article" date="2014" name="Antonie Van Leeuwenhoek">
        <title>Hyphomonas beringensis sp. nov. and Hyphomonas chukchiensis sp. nov., isolated from surface seawater of the Bering Sea and Chukchi Sea.</title>
        <authorList>
            <person name="Li C."/>
            <person name="Lai Q."/>
            <person name="Li G."/>
            <person name="Dong C."/>
            <person name="Wang J."/>
            <person name="Liao Y."/>
            <person name="Shao Z."/>
        </authorList>
    </citation>
    <scope>NUCLEOTIDE SEQUENCE [LARGE SCALE GENOMIC DNA]</scope>
    <source>
        <strain evidence="1 2">VP2</strain>
    </source>
</reference>
<protein>
    <submittedName>
        <fullName evidence="1">HAD family hydrolase</fullName>
    </submittedName>
</protein>
<dbReference type="eggNOG" id="COG0647">
    <property type="taxonomic scope" value="Bacteria"/>
</dbReference>
<dbReference type="PANTHER" id="PTHR19288">
    <property type="entry name" value="4-NITROPHENYLPHOSPHATASE-RELATED"/>
    <property type="match status" value="1"/>
</dbReference>
<dbReference type="PATRIC" id="fig|1280952.3.peg.2231"/>
<dbReference type="Gene3D" id="3.40.50.1000">
    <property type="entry name" value="HAD superfamily/HAD-like"/>
    <property type="match status" value="2"/>
</dbReference>
<dbReference type="AlphaFoldDB" id="A0A059FC96"/>
<sequence length="299" mass="32706">MTEAPAQLTSPRMTAPQFPQGLSEIASRYDTILCDVWGVIHNGRSAFTEACEALVRFREGGGHVCLITNAPVPKAQVTRYFQPLGVPDAAFDDCVSSGDATRAELVRRKGQAVWRLGADEGWEHDRHLYEGLDLKFTEADEADLLLCIGLRDHVGEHPEDYREELSAGIARNLPMICANPDKQVRVGGQLYWCAGALADVYEDLGGKVIYPGKPHPPIYHLAIERVEALTGGKPLDRSRILCIGDSPGTDVRGAGVQGFDSLYVGTGLKEHGEDFEEEVAELLAAYGEQATWAMTGLRW</sequence>
<dbReference type="InterPro" id="IPR006357">
    <property type="entry name" value="HAD-SF_hydro_IIA"/>
</dbReference>
<proteinExistence type="predicted"/>
<dbReference type="EMBL" id="ARYJ01000006">
    <property type="protein sequence ID" value="KCZ88138.1"/>
    <property type="molecule type" value="Genomic_DNA"/>
</dbReference>
<accession>A0A059FC96</accession>
<dbReference type="InterPro" id="IPR023214">
    <property type="entry name" value="HAD_sf"/>
</dbReference>
<dbReference type="SUPFAM" id="SSF56784">
    <property type="entry name" value="HAD-like"/>
    <property type="match status" value="1"/>
</dbReference>
<dbReference type="NCBIfam" id="TIGR01460">
    <property type="entry name" value="HAD-SF-IIA"/>
    <property type="match status" value="1"/>
</dbReference>
<dbReference type="PANTHER" id="PTHR19288:SF90">
    <property type="entry name" value="OS08G0542600 PROTEIN"/>
    <property type="match status" value="1"/>
</dbReference>
<keyword evidence="1" id="KW-0378">Hydrolase</keyword>
<dbReference type="STRING" id="1280952.HJA_11165"/>
<dbReference type="NCBIfam" id="TIGR01459">
    <property type="entry name" value="HAD-SF-IIA-hyp4"/>
    <property type="match status" value="1"/>
</dbReference>
<dbReference type="InterPro" id="IPR006356">
    <property type="entry name" value="HAD-SF_hydro_IIA_hyp3"/>
</dbReference>
<dbReference type="GO" id="GO:0005737">
    <property type="term" value="C:cytoplasm"/>
    <property type="evidence" value="ECO:0007669"/>
    <property type="project" value="TreeGrafter"/>
</dbReference>